<dbReference type="PROSITE" id="PS51387">
    <property type="entry name" value="FAD_PCMH"/>
    <property type="match status" value="1"/>
</dbReference>
<feature type="domain" description="FAD-binding PCMH-type" evidence="2">
    <location>
        <begin position="12"/>
        <end position="250"/>
    </location>
</feature>
<dbReference type="Gene3D" id="3.30.43.10">
    <property type="entry name" value="Uridine Diphospho-n-acetylenolpyruvylglucosamine Reductase, domain 2"/>
    <property type="match status" value="1"/>
</dbReference>
<dbReference type="InterPro" id="IPR016166">
    <property type="entry name" value="FAD-bd_PCMH"/>
</dbReference>
<accession>X1F1T4</accession>
<comment type="caution">
    <text evidence="3">The sequence shown here is derived from an EMBL/GenBank/DDBJ whole genome shotgun (WGS) entry which is preliminary data.</text>
</comment>
<dbReference type="Pfam" id="PF01565">
    <property type="entry name" value="FAD_binding_4"/>
    <property type="match status" value="2"/>
</dbReference>
<evidence type="ECO:0000256" key="1">
    <source>
        <dbReference type="ARBA" id="ARBA00008000"/>
    </source>
</evidence>
<evidence type="ECO:0000313" key="3">
    <source>
        <dbReference type="EMBL" id="GAH38887.1"/>
    </source>
</evidence>
<dbReference type="PANTHER" id="PTHR11748:SF111">
    <property type="entry name" value="D-LACTATE DEHYDROGENASE, MITOCHONDRIAL-RELATED"/>
    <property type="match status" value="1"/>
</dbReference>
<name>X1F1T4_9ZZZZ</name>
<dbReference type="GO" id="GO:0071949">
    <property type="term" value="F:FAD binding"/>
    <property type="evidence" value="ECO:0007669"/>
    <property type="project" value="InterPro"/>
</dbReference>
<comment type="similarity">
    <text evidence="1">Belongs to the FAD-binding oxidoreductase/transferase type 4 family.</text>
</comment>
<dbReference type="SUPFAM" id="SSF56176">
    <property type="entry name" value="FAD-binding/transporter-associated domain-like"/>
    <property type="match status" value="1"/>
</dbReference>
<dbReference type="InterPro" id="IPR036318">
    <property type="entry name" value="FAD-bd_PCMH-like_sf"/>
</dbReference>
<proteinExistence type="inferred from homology"/>
<protein>
    <recommendedName>
        <fullName evidence="2">FAD-binding PCMH-type domain-containing protein</fullName>
    </recommendedName>
</protein>
<sequence>SYPSYLVDESKISGGNAEWLFFPTTENEIVSIINKMKEENKMITISAARTGIVGSAVPFGGAVMSLERMNEVIGIGFDEDAQRWFLRCQPSMSLDEINEYIKLKKCSQNQSIPPESDWAEKFMEVCTMYYPMDPTEMTASLGGTICANASGARSFKYGPTRDWVRRIRVVLGTCEVLNITRGKYLAEDGIFIVKTAGKELIIKTPYYHMPKAKNAAGLFTEPNMDLIDLFIGSEGIFGIITEADIWIKEYNAQMSSVGFFKNEEDAIDFVKLLRDDKNLSLSSYTHHVSSSEELHFWRITLI</sequence>
<dbReference type="AlphaFoldDB" id="X1F1T4"/>
<organism evidence="3">
    <name type="scientific">marine sediment metagenome</name>
    <dbReference type="NCBI Taxonomy" id="412755"/>
    <lineage>
        <taxon>unclassified sequences</taxon>
        <taxon>metagenomes</taxon>
        <taxon>ecological metagenomes</taxon>
    </lineage>
</organism>
<dbReference type="InterPro" id="IPR016167">
    <property type="entry name" value="FAD-bd_PCMH_sub1"/>
</dbReference>
<gene>
    <name evidence="3" type="ORF">S03H2_18458</name>
</gene>
<dbReference type="PANTHER" id="PTHR11748">
    <property type="entry name" value="D-LACTATE DEHYDROGENASE"/>
    <property type="match status" value="1"/>
</dbReference>
<dbReference type="GO" id="GO:0004458">
    <property type="term" value="F:D-lactate dehydrogenase (cytochrome) activity"/>
    <property type="evidence" value="ECO:0007669"/>
    <property type="project" value="TreeGrafter"/>
</dbReference>
<reference evidence="3" key="1">
    <citation type="journal article" date="2014" name="Front. Microbiol.">
        <title>High frequency of phylogenetically diverse reductive dehalogenase-homologous genes in deep subseafloor sedimentary metagenomes.</title>
        <authorList>
            <person name="Kawai M."/>
            <person name="Futagami T."/>
            <person name="Toyoda A."/>
            <person name="Takaki Y."/>
            <person name="Nishi S."/>
            <person name="Hori S."/>
            <person name="Arai W."/>
            <person name="Tsubouchi T."/>
            <person name="Morono Y."/>
            <person name="Uchiyama I."/>
            <person name="Ito T."/>
            <person name="Fujiyama A."/>
            <person name="Inagaki F."/>
            <person name="Takami H."/>
        </authorList>
    </citation>
    <scope>NUCLEOTIDE SEQUENCE</scope>
    <source>
        <strain evidence="3">Expedition CK06-06</strain>
    </source>
</reference>
<dbReference type="GO" id="GO:1903457">
    <property type="term" value="P:lactate catabolic process"/>
    <property type="evidence" value="ECO:0007669"/>
    <property type="project" value="TreeGrafter"/>
</dbReference>
<dbReference type="Gene3D" id="3.30.465.10">
    <property type="match status" value="1"/>
</dbReference>
<feature type="non-terminal residue" evidence="3">
    <location>
        <position position="1"/>
    </location>
</feature>
<dbReference type="EMBL" id="BARU01009580">
    <property type="protein sequence ID" value="GAH38887.1"/>
    <property type="molecule type" value="Genomic_DNA"/>
</dbReference>
<evidence type="ECO:0000259" key="2">
    <source>
        <dbReference type="PROSITE" id="PS51387"/>
    </source>
</evidence>
<dbReference type="GO" id="GO:0008720">
    <property type="term" value="F:D-lactate dehydrogenase (NAD+) activity"/>
    <property type="evidence" value="ECO:0007669"/>
    <property type="project" value="TreeGrafter"/>
</dbReference>
<dbReference type="InterPro" id="IPR016169">
    <property type="entry name" value="FAD-bd_PCMH_sub2"/>
</dbReference>
<dbReference type="InterPro" id="IPR006094">
    <property type="entry name" value="Oxid_FAD_bind_N"/>
</dbReference>